<proteinExistence type="predicted"/>
<reference evidence="1 2" key="1">
    <citation type="submission" date="2021-06" db="EMBL/GenBank/DDBJ databases">
        <title>Caerostris darwini draft genome.</title>
        <authorList>
            <person name="Kono N."/>
            <person name="Arakawa K."/>
        </authorList>
    </citation>
    <scope>NUCLEOTIDE SEQUENCE [LARGE SCALE GENOMIC DNA]</scope>
</reference>
<sequence length="71" mass="8426">MSEGMLTDTFLEAHRIVQRNKTEDDELEDHEFTQAEAEEILNTYNYDMMASSISPEMFGHHDVIKKLYYYC</sequence>
<comment type="caution">
    <text evidence="1">The sequence shown here is derived from an EMBL/GenBank/DDBJ whole genome shotgun (WGS) entry which is preliminary data.</text>
</comment>
<dbReference type="Proteomes" id="UP001054837">
    <property type="component" value="Unassembled WGS sequence"/>
</dbReference>
<dbReference type="EMBL" id="BPLQ01010445">
    <property type="protein sequence ID" value="GIY50788.1"/>
    <property type="molecule type" value="Genomic_DNA"/>
</dbReference>
<protein>
    <submittedName>
        <fullName evidence="1">DNA replication licensing factor MCM7</fullName>
    </submittedName>
</protein>
<organism evidence="1 2">
    <name type="scientific">Caerostris darwini</name>
    <dbReference type="NCBI Taxonomy" id="1538125"/>
    <lineage>
        <taxon>Eukaryota</taxon>
        <taxon>Metazoa</taxon>
        <taxon>Ecdysozoa</taxon>
        <taxon>Arthropoda</taxon>
        <taxon>Chelicerata</taxon>
        <taxon>Arachnida</taxon>
        <taxon>Araneae</taxon>
        <taxon>Araneomorphae</taxon>
        <taxon>Entelegynae</taxon>
        <taxon>Araneoidea</taxon>
        <taxon>Araneidae</taxon>
        <taxon>Caerostris</taxon>
    </lineage>
</organism>
<dbReference type="AlphaFoldDB" id="A0AAV4TW54"/>
<gene>
    <name evidence="1" type="primary">MCM7</name>
    <name evidence="1" type="ORF">CDAR_174711</name>
</gene>
<accession>A0AAV4TW54</accession>
<evidence type="ECO:0000313" key="2">
    <source>
        <dbReference type="Proteomes" id="UP001054837"/>
    </source>
</evidence>
<keyword evidence="2" id="KW-1185">Reference proteome</keyword>
<evidence type="ECO:0000313" key="1">
    <source>
        <dbReference type="EMBL" id="GIY50788.1"/>
    </source>
</evidence>
<name>A0AAV4TW54_9ARAC</name>